<dbReference type="InterPro" id="IPR001841">
    <property type="entry name" value="Znf_RING"/>
</dbReference>
<proteinExistence type="predicted"/>
<organism evidence="6 7">
    <name type="scientific">Oedothorax gibbosus</name>
    <dbReference type="NCBI Taxonomy" id="931172"/>
    <lineage>
        <taxon>Eukaryota</taxon>
        <taxon>Metazoa</taxon>
        <taxon>Ecdysozoa</taxon>
        <taxon>Arthropoda</taxon>
        <taxon>Chelicerata</taxon>
        <taxon>Arachnida</taxon>
        <taxon>Araneae</taxon>
        <taxon>Araneomorphae</taxon>
        <taxon>Entelegynae</taxon>
        <taxon>Araneoidea</taxon>
        <taxon>Linyphiidae</taxon>
        <taxon>Erigoninae</taxon>
        <taxon>Oedothorax</taxon>
    </lineage>
</organism>
<gene>
    <name evidence="6" type="ORF">JTE90_027650</name>
</gene>
<evidence type="ECO:0000313" key="7">
    <source>
        <dbReference type="Proteomes" id="UP000827092"/>
    </source>
</evidence>
<keyword evidence="2 4" id="KW-0863">Zinc-finger</keyword>
<dbReference type="InterPro" id="IPR013083">
    <property type="entry name" value="Znf_RING/FYVE/PHD"/>
</dbReference>
<dbReference type="SUPFAM" id="SSF57850">
    <property type="entry name" value="RING/U-box"/>
    <property type="match status" value="1"/>
</dbReference>
<evidence type="ECO:0000259" key="5">
    <source>
        <dbReference type="PROSITE" id="PS50089"/>
    </source>
</evidence>
<dbReference type="AlphaFoldDB" id="A0AAV6UQN7"/>
<dbReference type="SMART" id="SM00184">
    <property type="entry name" value="RING"/>
    <property type="match status" value="1"/>
</dbReference>
<sequence>MKDWQSRRSNLVMISSRCESCNIQSLELVKMNCCSKHAVCPGCSKLLGLRFPGCLGDFCLEDSSCGICLEETGTFHQLKDCGHLFHRGCLARWTENNDTCPYCRVNLLEPDIFELGTLRLDIRRRALLNFQLSLDANQQTYPEAMVQFLTNIIHLEYPDNRGHGDAMDDEELNKMRDECWNTEKILLDMFLSHVGDMEPHLRTIFKVELMKIHACNWECFEDYPCLARVFRNEEIHRRRRFRLLSEHHHL</sequence>
<keyword evidence="3" id="KW-0862">Zinc</keyword>
<dbReference type="EMBL" id="JAFNEN010000291">
    <property type="protein sequence ID" value="KAG8186750.1"/>
    <property type="molecule type" value="Genomic_DNA"/>
</dbReference>
<keyword evidence="1" id="KW-0479">Metal-binding</keyword>
<keyword evidence="7" id="KW-1185">Reference proteome</keyword>
<dbReference type="Gene3D" id="3.30.40.10">
    <property type="entry name" value="Zinc/RING finger domain, C3HC4 (zinc finger)"/>
    <property type="match status" value="1"/>
</dbReference>
<evidence type="ECO:0000256" key="4">
    <source>
        <dbReference type="PROSITE-ProRule" id="PRU00175"/>
    </source>
</evidence>
<evidence type="ECO:0000313" key="6">
    <source>
        <dbReference type="EMBL" id="KAG8186750.1"/>
    </source>
</evidence>
<dbReference type="GO" id="GO:0061630">
    <property type="term" value="F:ubiquitin protein ligase activity"/>
    <property type="evidence" value="ECO:0007669"/>
    <property type="project" value="TreeGrafter"/>
</dbReference>
<dbReference type="PROSITE" id="PS50089">
    <property type="entry name" value="ZF_RING_2"/>
    <property type="match status" value="1"/>
</dbReference>
<protein>
    <recommendedName>
        <fullName evidence="5">RING-type domain-containing protein</fullName>
    </recommendedName>
</protein>
<evidence type="ECO:0000256" key="2">
    <source>
        <dbReference type="ARBA" id="ARBA00022771"/>
    </source>
</evidence>
<reference evidence="6 7" key="1">
    <citation type="journal article" date="2022" name="Nat. Ecol. Evol.">
        <title>A masculinizing supergene underlies an exaggerated male reproductive morph in a spider.</title>
        <authorList>
            <person name="Hendrickx F."/>
            <person name="De Corte Z."/>
            <person name="Sonet G."/>
            <person name="Van Belleghem S.M."/>
            <person name="Kostlbacher S."/>
            <person name="Vangestel C."/>
        </authorList>
    </citation>
    <scope>NUCLEOTIDE SEQUENCE [LARGE SCALE GENOMIC DNA]</scope>
    <source>
        <strain evidence="6">W744_W776</strain>
    </source>
</reference>
<comment type="caution">
    <text evidence="6">The sequence shown here is derived from an EMBL/GenBank/DDBJ whole genome shotgun (WGS) entry which is preliminary data.</text>
</comment>
<dbReference type="Proteomes" id="UP000827092">
    <property type="component" value="Unassembled WGS sequence"/>
</dbReference>
<name>A0AAV6UQN7_9ARAC</name>
<dbReference type="PANTHER" id="PTHR22763">
    <property type="entry name" value="RING ZINC FINGER PROTEIN"/>
    <property type="match status" value="1"/>
</dbReference>
<feature type="domain" description="RING-type" evidence="5">
    <location>
        <begin position="65"/>
        <end position="104"/>
    </location>
</feature>
<dbReference type="GO" id="GO:0012505">
    <property type="term" value="C:endomembrane system"/>
    <property type="evidence" value="ECO:0007669"/>
    <property type="project" value="TreeGrafter"/>
</dbReference>
<dbReference type="GO" id="GO:0043161">
    <property type="term" value="P:proteasome-mediated ubiquitin-dependent protein catabolic process"/>
    <property type="evidence" value="ECO:0007669"/>
    <property type="project" value="TreeGrafter"/>
</dbReference>
<accession>A0AAV6UQN7</accession>
<dbReference type="InterPro" id="IPR050731">
    <property type="entry name" value="HRD1_E3_ubiq-ligases"/>
</dbReference>
<evidence type="ECO:0000256" key="3">
    <source>
        <dbReference type="ARBA" id="ARBA00022833"/>
    </source>
</evidence>
<dbReference type="GO" id="GO:0008270">
    <property type="term" value="F:zinc ion binding"/>
    <property type="evidence" value="ECO:0007669"/>
    <property type="project" value="UniProtKB-KW"/>
</dbReference>
<evidence type="ECO:0000256" key="1">
    <source>
        <dbReference type="ARBA" id="ARBA00022723"/>
    </source>
</evidence>
<dbReference type="Pfam" id="PF13639">
    <property type="entry name" value="zf-RING_2"/>
    <property type="match status" value="1"/>
</dbReference>